<evidence type="ECO:0000313" key="1">
    <source>
        <dbReference type="EMBL" id="CAF0693471.1"/>
    </source>
</evidence>
<name>A0A8J2BH09_9BACT</name>
<dbReference type="AlphaFoldDB" id="A0A8J2BH09"/>
<reference evidence="1" key="1">
    <citation type="submission" date="2021-02" db="EMBL/GenBank/DDBJ databases">
        <authorList>
            <person name="Cremers G."/>
            <person name="Picone N."/>
        </authorList>
    </citation>
    <scope>NUCLEOTIDE SEQUENCE</scope>
    <source>
        <strain evidence="1">PQ17</strain>
    </source>
</reference>
<sequence>MPPAARTKHVGFPVTERETSRFFVTRFSQCKALLLAGEKACRAVTGPSDPNGIRTRATTLKGWCANHYTMGSGEETSSLNHVVNQSFGS</sequence>
<protein>
    <submittedName>
        <fullName evidence="1">Uncharacterized protein</fullName>
    </submittedName>
</protein>
<accession>A0A8J2BH09</accession>
<organism evidence="1 2">
    <name type="scientific">Candidatus Methylacidithermus pantelleriae</name>
    <dbReference type="NCBI Taxonomy" id="2744239"/>
    <lineage>
        <taxon>Bacteria</taxon>
        <taxon>Pseudomonadati</taxon>
        <taxon>Verrucomicrobiota</taxon>
        <taxon>Methylacidiphilae</taxon>
        <taxon>Methylacidiphilales</taxon>
        <taxon>Methylacidiphilaceae</taxon>
        <taxon>Candidatus Methylacidithermus</taxon>
    </lineage>
</organism>
<dbReference type="Proteomes" id="UP000663859">
    <property type="component" value="Unassembled WGS sequence"/>
</dbReference>
<gene>
    <name evidence="1" type="ORF">MPNT_140013</name>
</gene>
<dbReference type="EMBL" id="CAJNOB010000006">
    <property type="protein sequence ID" value="CAF0693471.1"/>
    <property type="molecule type" value="Genomic_DNA"/>
</dbReference>
<proteinExistence type="predicted"/>
<comment type="caution">
    <text evidence="1">The sequence shown here is derived from an EMBL/GenBank/DDBJ whole genome shotgun (WGS) entry which is preliminary data.</text>
</comment>
<keyword evidence="2" id="KW-1185">Reference proteome</keyword>
<evidence type="ECO:0000313" key="2">
    <source>
        <dbReference type="Proteomes" id="UP000663859"/>
    </source>
</evidence>